<dbReference type="InterPro" id="IPR013149">
    <property type="entry name" value="ADH-like_C"/>
</dbReference>
<feature type="domain" description="Enoyl reductase (ER)" evidence="1">
    <location>
        <begin position="15"/>
        <end position="327"/>
    </location>
</feature>
<dbReference type="Gene3D" id="3.40.50.720">
    <property type="entry name" value="NAD(P)-binding Rossmann-like Domain"/>
    <property type="match status" value="1"/>
</dbReference>
<dbReference type="PANTHER" id="PTHR43677:SF4">
    <property type="entry name" value="QUINONE OXIDOREDUCTASE-LIKE PROTEIN 2"/>
    <property type="match status" value="1"/>
</dbReference>
<dbReference type="SUPFAM" id="SSF50129">
    <property type="entry name" value="GroES-like"/>
    <property type="match status" value="1"/>
</dbReference>
<dbReference type="GO" id="GO:0016491">
    <property type="term" value="F:oxidoreductase activity"/>
    <property type="evidence" value="ECO:0007669"/>
    <property type="project" value="InterPro"/>
</dbReference>
<reference evidence="2 3" key="1">
    <citation type="submission" date="2020-05" db="EMBL/GenBank/DDBJ databases">
        <title>FDA dAtabase for Regulatory Grade micrObial Sequences (FDA-ARGOS): Supporting development and validation of Infectious Disease Dx tests.</title>
        <authorList>
            <person name="Sproer C."/>
            <person name="Gronow S."/>
            <person name="Severitt S."/>
            <person name="Schroder I."/>
            <person name="Tallon L."/>
            <person name="Sadzewicz L."/>
            <person name="Zhao X."/>
            <person name="Vavikolanu K."/>
            <person name="Mehta A."/>
            <person name="Aluvathingal J."/>
            <person name="Nadendla S."/>
            <person name="Myers T."/>
            <person name="Yan Y."/>
            <person name="Sichtig H."/>
        </authorList>
    </citation>
    <scope>NUCLEOTIDE SEQUENCE [LARGE SCALE GENOMIC DNA]</scope>
    <source>
        <strain evidence="2 3">FDAARGOS_787</strain>
    </source>
</reference>
<dbReference type="EMBL" id="CP054569">
    <property type="protein sequence ID" value="QKQ47650.1"/>
    <property type="molecule type" value="Genomic_DNA"/>
</dbReference>
<proteinExistence type="predicted"/>
<evidence type="ECO:0000313" key="2">
    <source>
        <dbReference type="EMBL" id="QKQ47650.1"/>
    </source>
</evidence>
<dbReference type="InterPro" id="IPR011032">
    <property type="entry name" value="GroES-like_sf"/>
</dbReference>
<dbReference type="InterPro" id="IPR051397">
    <property type="entry name" value="Zn-ADH-like_protein"/>
</dbReference>
<name>A0A6N0JLI4_ACHDE</name>
<dbReference type="OrthoDB" id="9780520at2"/>
<dbReference type="Proteomes" id="UP000509782">
    <property type="component" value="Chromosome"/>
</dbReference>
<dbReference type="Gene3D" id="3.90.180.10">
    <property type="entry name" value="Medium-chain alcohol dehydrogenases, catalytic domain"/>
    <property type="match status" value="1"/>
</dbReference>
<protein>
    <submittedName>
        <fullName evidence="2">Zinc-binding alcohol dehydrogenase family protein</fullName>
    </submittedName>
</protein>
<dbReference type="AlphaFoldDB" id="A0A6N0JLI4"/>
<dbReference type="Pfam" id="PF08240">
    <property type="entry name" value="ADH_N"/>
    <property type="match status" value="1"/>
</dbReference>
<gene>
    <name evidence="2" type="ORF">FOC81_13505</name>
</gene>
<dbReference type="SMART" id="SM00829">
    <property type="entry name" value="PKS_ER"/>
    <property type="match status" value="1"/>
</dbReference>
<dbReference type="SUPFAM" id="SSF51735">
    <property type="entry name" value="NAD(P)-binding Rossmann-fold domains"/>
    <property type="match status" value="1"/>
</dbReference>
<evidence type="ECO:0000259" key="1">
    <source>
        <dbReference type="SMART" id="SM00829"/>
    </source>
</evidence>
<dbReference type="InterPro" id="IPR013154">
    <property type="entry name" value="ADH-like_N"/>
</dbReference>
<accession>A0A6N0JLI4</accession>
<evidence type="ECO:0000313" key="3">
    <source>
        <dbReference type="Proteomes" id="UP000509782"/>
    </source>
</evidence>
<sequence>MSKKPQALRVTERVSAAADLKPEVVDIALPDAPDGWAVVEVGAAGINPSDVKAAMGMMPYAVWPRTPGRDYAGRVVAGPGEWIGQDVWGTGGDLGITRDGTHARYLLLPVAALVRRPAHIPAASAAMAGVPFVTACEGLRRAGLSGAGQTVVVFGSNGKVGQAAIQLATRAGARVIGVERGGAAYVGHAATEVRTIDGSRDGVAAQVMELTGQAGADIAYNTVGSPYFAAALEALKVGGRQIVISTPDRNVPFDIQAFYRRDLQLIGVDSLKLDAAQCAAVFRELLPGFEDGSLRAFPVGDDAIVPLAQARAAYLKVLEGAQDRPVLAP</sequence>
<organism evidence="2 3">
    <name type="scientific">Achromobacter denitrificans</name>
    <name type="common">Alcaligenes denitrificans</name>
    <dbReference type="NCBI Taxonomy" id="32002"/>
    <lineage>
        <taxon>Bacteria</taxon>
        <taxon>Pseudomonadati</taxon>
        <taxon>Pseudomonadota</taxon>
        <taxon>Betaproteobacteria</taxon>
        <taxon>Burkholderiales</taxon>
        <taxon>Alcaligenaceae</taxon>
        <taxon>Achromobacter</taxon>
    </lineage>
</organism>
<dbReference type="InterPro" id="IPR020843">
    <property type="entry name" value="ER"/>
</dbReference>
<dbReference type="InterPro" id="IPR036291">
    <property type="entry name" value="NAD(P)-bd_dom_sf"/>
</dbReference>
<dbReference type="Pfam" id="PF00107">
    <property type="entry name" value="ADH_zinc_N"/>
    <property type="match status" value="1"/>
</dbReference>
<dbReference type="RefSeq" id="WP_125284758.1">
    <property type="nucleotide sequence ID" value="NZ_CP054569.1"/>
</dbReference>
<dbReference type="PANTHER" id="PTHR43677">
    <property type="entry name" value="SHORT-CHAIN DEHYDROGENASE/REDUCTASE"/>
    <property type="match status" value="1"/>
</dbReference>